<dbReference type="Gene3D" id="3.30.565.10">
    <property type="entry name" value="Histidine kinase-like ATPase, C-terminal domain"/>
    <property type="match status" value="1"/>
</dbReference>
<evidence type="ECO:0000256" key="3">
    <source>
        <dbReference type="ARBA" id="ARBA00012438"/>
    </source>
</evidence>
<keyword evidence="6" id="KW-0808">Transferase</keyword>
<name>A0ABW1INJ0_9BACL</name>
<evidence type="ECO:0000256" key="9">
    <source>
        <dbReference type="ARBA" id="ARBA00022777"/>
    </source>
</evidence>
<evidence type="ECO:0000256" key="1">
    <source>
        <dbReference type="ARBA" id="ARBA00000085"/>
    </source>
</evidence>
<evidence type="ECO:0000256" key="8">
    <source>
        <dbReference type="ARBA" id="ARBA00022741"/>
    </source>
</evidence>
<dbReference type="SMART" id="SM00304">
    <property type="entry name" value="HAMP"/>
    <property type="match status" value="1"/>
</dbReference>
<gene>
    <name evidence="17" type="ORF">ACFPXP_09445</name>
</gene>
<keyword evidence="9 17" id="KW-0418">Kinase</keyword>
<proteinExistence type="predicted"/>
<keyword evidence="18" id="KW-1185">Reference proteome</keyword>
<feature type="domain" description="Histidine kinase" evidence="15">
    <location>
        <begin position="133"/>
        <end position="347"/>
    </location>
</feature>
<dbReference type="Pfam" id="PF00672">
    <property type="entry name" value="HAMP"/>
    <property type="match status" value="1"/>
</dbReference>
<keyword evidence="12" id="KW-0902">Two-component regulatory system</keyword>
<dbReference type="InterPro" id="IPR050398">
    <property type="entry name" value="HssS/ArlS-like"/>
</dbReference>
<dbReference type="PRINTS" id="PR00344">
    <property type="entry name" value="BCTRLSENSOR"/>
</dbReference>
<dbReference type="CDD" id="cd00082">
    <property type="entry name" value="HisKA"/>
    <property type="match status" value="1"/>
</dbReference>
<dbReference type="InterPro" id="IPR036890">
    <property type="entry name" value="HATPase_C_sf"/>
</dbReference>
<sequence length="347" mass="39225">MVWKLIFVNVIVIVVVIWLTGVSVKDFACFLVNQYSIVNKENGELFNETMHFYLLRASITASIVAAFIHYFFIRKILSPLQALTKSARQMTSGIYPNPLKVTNDELGQLSQDFNQMISTLKQAEESRKNMLGDISHELRTPLSNLNGYLEALSSGVIDGDKALYRSLHEEAKHLIRLVDQLHQLTSWETKRLNSSVREKIAIDKVINNSVQLFELEFFNKNIEVLVETEPAVLMGDEIGLKQVLDNLLHNAIRYNRGNFIKLEGRKVNGDHLYRVTVTNKGDFIPSDKVSHIFERLYRIDPARQRATGGSGLGLAIVKEIITQHGGQVGLDSDGGLHSFWFTLPIDS</sequence>
<accession>A0ABW1INJ0</accession>
<organism evidence="17 18">
    <name type="scientific">Marinicrinis lubricantis</name>
    <dbReference type="NCBI Taxonomy" id="2086470"/>
    <lineage>
        <taxon>Bacteria</taxon>
        <taxon>Bacillati</taxon>
        <taxon>Bacillota</taxon>
        <taxon>Bacilli</taxon>
        <taxon>Bacillales</taxon>
        <taxon>Paenibacillaceae</taxon>
    </lineage>
</organism>
<evidence type="ECO:0000256" key="10">
    <source>
        <dbReference type="ARBA" id="ARBA00022840"/>
    </source>
</evidence>
<dbReference type="InterPro" id="IPR003594">
    <property type="entry name" value="HATPase_dom"/>
</dbReference>
<reference evidence="18" key="1">
    <citation type="journal article" date="2019" name="Int. J. Syst. Evol. Microbiol.">
        <title>The Global Catalogue of Microorganisms (GCM) 10K type strain sequencing project: providing services to taxonomists for standard genome sequencing and annotation.</title>
        <authorList>
            <consortium name="The Broad Institute Genomics Platform"/>
            <consortium name="The Broad Institute Genome Sequencing Center for Infectious Disease"/>
            <person name="Wu L."/>
            <person name="Ma J."/>
        </authorList>
    </citation>
    <scope>NUCLEOTIDE SEQUENCE [LARGE SCALE GENOMIC DNA]</scope>
    <source>
        <strain evidence="18">CCM 8749</strain>
    </source>
</reference>
<dbReference type="EC" id="2.7.13.3" evidence="3"/>
<feature type="transmembrane region" description="Helical" evidence="14">
    <location>
        <begin position="6"/>
        <end position="32"/>
    </location>
</feature>
<dbReference type="Pfam" id="PF00512">
    <property type="entry name" value="HisKA"/>
    <property type="match status" value="1"/>
</dbReference>
<dbReference type="Pfam" id="PF02518">
    <property type="entry name" value="HATPase_c"/>
    <property type="match status" value="1"/>
</dbReference>
<evidence type="ECO:0000313" key="18">
    <source>
        <dbReference type="Proteomes" id="UP001596250"/>
    </source>
</evidence>
<evidence type="ECO:0000256" key="4">
    <source>
        <dbReference type="ARBA" id="ARBA00022475"/>
    </source>
</evidence>
<keyword evidence="5" id="KW-0597">Phosphoprotein</keyword>
<dbReference type="SMART" id="SM00387">
    <property type="entry name" value="HATPase_c"/>
    <property type="match status" value="1"/>
</dbReference>
<dbReference type="InterPro" id="IPR003660">
    <property type="entry name" value="HAMP_dom"/>
</dbReference>
<dbReference type="Proteomes" id="UP001596250">
    <property type="component" value="Unassembled WGS sequence"/>
</dbReference>
<dbReference type="InterPro" id="IPR005467">
    <property type="entry name" value="His_kinase_dom"/>
</dbReference>
<keyword evidence="11 14" id="KW-1133">Transmembrane helix</keyword>
<dbReference type="CDD" id="cd06225">
    <property type="entry name" value="HAMP"/>
    <property type="match status" value="1"/>
</dbReference>
<dbReference type="PROSITE" id="PS50885">
    <property type="entry name" value="HAMP"/>
    <property type="match status" value="1"/>
</dbReference>
<dbReference type="PANTHER" id="PTHR45528">
    <property type="entry name" value="SENSOR HISTIDINE KINASE CPXA"/>
    <property type="match status" value="1"/>
</dbReference>
<protein>
    <recommendedName>
        <fullName evidence="3">histidine kinase</fullName>
        <ecNumber evidence="3">2.7.13.3</ecNumber>
    </recommendedName>
</protein>
<evidence type="ECO:0000259" key="15">
    <source>
        <dbReference type="PROSITE" id="PS50109"/>
    </source>
</evidence>
<evidence type="ECO:0000259" key="16">
    <source>
        <dbReference type="PROSITE" id="PS50885"/>
    </source>
</evidence>
<evidence type="ECO:0000313" key="17">
    <source>
        <dbReference type="EMBL" id="MFC5986640.1"/>
    </source>
</evidence>
<dbReference type="SUPFAM" id="SSF55874">
    <property type="entry name" value="ATPase domain of HSP90 chaperone/DNA topoisomerase II/histidine kinase"/>
    <property type="match status" value="1"/>
</dbReference>
<feature type="transmembrane region" description="Helical" evidence="14">
    <location>
        <begin position="53"/>
        <end position="73"/>
    </location>
</feature>
<dbReference type="InterPro" id="IPR036097">
    <property type="entry name" value="HisK_dim/P_sf"/>
</dbReference>
<dbReference type="InterPro" id="IPR004358">
    <property type="entry name" value="Sig_transdc_His_kin-like_C"/>
</dbReference>
<comment type="subcellular location">
    <subcellularLocation>
        <location evidence="2">Cell membrane</location>
        <topology evidence="2">Multi-pass membrane protein</topology>
    </subcellularLocation>
</comment>
<dbReference type="PANTHER" id="PTHR45528:SF1">
    <property type="entry name" value="SENSOR HISTIDINE KINASE CPXA"/>
    <property type="match status" value="1"/>
</dbReference>
<comment type="caution">
    <text evidence="17">The sequence shown here is derived from an EMBL/GenBank/DDBJ whole genome shotgun (WGS) entry which is preliminary data.</text>
</comment>
<evidence type="ECO:0000256" key="14">
    <source>
        <dbReference type="SAM" id="Phobius"/>
    </source>
</evidence>
<keyword evidence="7 14" id="KW-0812">Transmembrane</keyword>
<comment type="catalytic activity">
    <reaction evidence="1">
        <text>ATP + protein L-histidine = ADP + protein N-phospho-L-histidine.</text>
        <dbReference type="EC" id="2.7.13.3"/>
    </reaction>
</comment>
<evidence type="ECO:0000256" key="12">
    <source>
        <dbReference type="ARBA" id="ARBA00023012"/>
    </source>
</evidence>
<dbReference type="SUPFAM" id="SSF47384">
    <property type="entry name" value="Homodimeric domain of signal transducing histidine kinase"/>
    <property type="match status" value="1"/>
</dbReference>
<dbReference type="Gene3D" id="1.10.287.130">
    <property type="match status" value="1"/>
</dbReference>
<feature type="domain" description="HAMP" evidence="16">
    <location>
        <begin position="74"/>
        <end position="125"/>
    </location>
</feature>
<evidence type="ECO:0000256" key="11">
    <source>
        <dbReference type="ARBA" id="ARBA00022989"/>
    </source>
</evidence>
<dbReference type="GO" id="GO:0016301">
    <property type="term" value="F:kinase activity"/>
    <property type="evidence" value="ECO:0007669"/>
    <property type="project" value="UniProtKB-KW"/>
</dbReference>
<dbReference type="SMART" id="SM00388">
    <property type="entry name" value="HisKA"/>
    <property type="match status" value="1"/>
</dbReference>
<dbReference type="EMBL" id="JBHSQV010000124">
    <property type="protein sequence ID" value="MFC5986640.1"/>
    <property type="molecule type" value="Genomic_DNA"/>
</dbReference>
<keyword evidence="10" id="KW-0067">ATP-binding</keyword>
<dbReference type="PROSITE" id="PS50109">
    <property type="entry name" value="HIS_KIN"/>
    <property type="match status" value="1"/>
</dbReference>
<keyword evidence="13 14" id="KW-0472">Membrane</keyword>
<dbReference type="SUPFAM" id="SSF158472">
    <property type="entry name" value="HAMP domain-like"/>
    <property type="match status" value="1"/>
</dbReference>
<evidence type="ECO:0000256" key="13">
    <source>
        <dbReference type="ARBA" id="ARBA00023136"/>
    </source>
</evidence>
<keyword evidence="8" id="KW-0547">Nucleotide-binding</keyword>
<evidence type="ECO:0000256" key="6">
    <source>
        <dbReference type="ARBA" id="ARBA00022679"/>
    </source>
</evidence>
<dbReference type="Gene3D" id="6.10.340.10">
    <property type="match status" value="1"/>
</dbReference>
<evidence type="ECO:0000256" key="5">
    <source>
        <dbReference type="ARBA" id="ARBA00022553"/>
    </source>
</evidence>
<dbReference type="InterPro" id="IPR003661">
    <property type="entry name" value="HisK_dim/P_dom"/>
</dbReference>
<evidence type="ECO:0000256" key="2">
    <source>
        <dbReference type="ARBA" id="ARBA00004651"/>
    </source>
</evidence>
<keyword evidence="4" id="KW-1003">Cell membrane</keyword>
<evidence type="ECO:0000256" key="7">
    <source>
        <dbReference type="ARBA" id="ARBA00022692"/>
    </source>
</evidence>